<evidence type="ECO:0000313" key="4">
    <source>
        <dbReference type="EMBL" id="CAF3930149.1"/>
    </source>
</evidence>
<name>A0A814TVM2_9BILA</name>
<protein>
    <submittedName>
        <fullName evidence="2">Uncharacterized protein</fullName>
    </submittedName>
</protein>
<dbReference type="EMBL" id="CAJOBA010005015">
    <property type="protein sequence ID" value="CAF3730411.1"/>
    <property type="molecule type" value="Genomic_DNA"/>
</dbReference>
<accession>A0A814TVM2</accession>
<reference evidence="2" key="1">
    <citation type="submission" date="2021-02" db="EMBL/GenBank/DDBJ databases">
        <authorList>
            <person name="Nowell W R."/>
        </authorList>
    </citation>
    <scope>NUCLEOTIDE SEQUENCE</scope>
</reference>
<organism evidence="2 5">
    <name type="scientific">Didymodactylos carnosus</name>
    <dbReference type="NCBI Taxonomy" id="1234261"/>
    <lineage>
        <taxon>Eukaryota</taxon>
        <taxon>Metazoa</taxon>
        <taxon>Spiralia</taxon>
        <taxon>Gnathifera</taxon>
        <taxon>Rotifera</taxon>
        <taxon>Eurotatoria</taxon>
        <taxon>Bdelloidea</taxon>
        <taxon>Philodinida</taxon>
        <taxon>Philodinidae</taxon>
        <taxon>Didymodactylos</taxon>
    </lineage>
</organism>
<dbReference type="Proteomes" id="UP000681722">
    <property type="component" value="Unassembled WGS sequence"/>
</dbReference>
<dbReference type="EMBL" id="CAJNOQ010007377">
    <property type="protein sequence ID" value="CAF1166545.1"/>
    <property type="molecule type" value="Genomic_DNA"/>
</dbReference>
<sequence>MQAEEHNQANTLIKMDNNEINRAQISYCLSCIHNVESQHNQLVDEYFKIKDYLKDAASILQSKPSSAALVIYNHYTTYSEQIMNCIRQKRTLLTNLISDLSKTGLLVNDEDYESDELEESIDEGIDEQSLGPLDISTRLISLENSYNDLSV</sequence>
<comment type="caution">
    <text evidence="2">The sequence shown here is derived from an EMBL/GenBank/DDBJ whole genome shotgun (WGS) entry which is preliminary data.</text>
</comment>
<dbReference type="EMBL" id="CAJOBC010007375">
    <property type="protein sequence ID" value="CAF3930149.1"/>
    <property type="molecule type" value="Genomic_DNA"/>
</dbReference>
<dbReference type="OrthoDB" id="10057218at2759"/>
<dbReference type="Proteomes" id="UP000677228">
    <property type="component" value="Unassembled WGS sequence"/>
</dbReference>
<evidence type="ECO:0000313" key="2">
    <source>
        <dbReference type="EMBL" id="CAF1166545.1"/>
    </source>
</evidence>
<dbReference type="AlphaFoldDB" id="A0A814TVM2"/>
<dbReference type="Proteomes" id="UP000663829">
    <property type="component" value="Unassembled WGS sequence"/>
</dbReference>
<evidence type="ECO:0000313" key="5">
    <source>
        <dbReference type="Proteomes" id="UP000663829"/>
    </source>
</evidence>
<evidence type="ECO:0000313" key="1">
    <source>
        <dbReference type="EMBL" id="CAF0957337.1"/>
    </source>
</evidence>
<evidence type="ECO:0000313" key="3">
    <source>
        <dbReference type="EMBL" id="CAF3730411.1"/>
    </source>
</evidence>
<proteinExistence type="predicted"/>
<dbReference type="EMBL" id="CAJNOK010005010">
    <property type="protein sequence ID" value="CAF0957337.1"/>
    <property type="molecule type" value="Genomic_DNA"/>
</dbReference>
<dbReference type="Proteomes" id="UP000682733">
    <property type="component" value="Unassembled WGS sequence"/>
</dbReference>
<gene>
    <name evidence="2" type="ORF">GPM918_LOCUS21955</name>
    <name evidence="1" type="ORF">OVA965_LOCUS12451</name>
    <name evidence="4" type="ORF">SRO942_LOCUS21951</name>
    <name evidence="3" type="ORF">TMI583_LOCUS12455</name>
</gene>
<keyword evidence="5" id="KW-1185">Reference proteome</keyword>